<sequence>MQISMTEEQLKLQIKRMEMMCKSFQSNSEKYPEFLPEFEASKSINNILKQSINLTGENYNDILKVLKNLDLIKHYEGSGWYDYKLHLNSLLKHKGFNGVN</sequence>
<organism evidence="1 2">
    <name type="scientific">Chryseobacterium vrystaatense</name>
    <dbReference type="NCBI Taxonomy" id="307480"/>
    <lineage>
        <taxon>Bacteria</taxon>
        <taxon>Pseudomonadati</taxon>
        <taxon>Bacteroidota</taxon>
        <taxon>Flavobacteriia</taxon>
        <taxon>Flavobacteriales</taxon>
        <taxon>Weeksellaceae</taxon>
        <taxon>Chryseobacterium group</taxon>
        <taxon>Chryseobacterium</taxon>
    </lineage>
</organism>
<evidence type="ECO:0000313" key="1">
    <source>
        <dbReference type="EMBL" id="KFF22658.1"/>
    </source>
</evidence>
<name>A0ABR4UF53_9FLAO</name>
<reference evidence="1 2" key="1">
    <citation type="submission" date="2014-07" db="EMBL/GenBank/DDBJ databases">
        <title>Genome of Chryseobacterium vrystaatense LMG 22846.</title>
        <authorList>
            <person name="Pipes S.E."/>
            <person name="Stropko S.J."/>
            <person name="Newman J.D."/>
        </authorList>
    </citation>
    <scope>NUCLEOTIDE SEQUENCE [LARGE SCALE GENOMIC DNA]</scope>
    <source>
        <strain evidence="1 2">LMG 22846</strain>
    </source>
</reference>
<comment type="caution">
    <text evidence="1">The sequence shown here is derived from an EMBL/GenBank/DDBJ whole genome shotgun (WGS) entry which is preliminary data.</text>
</comment>
<proteinExistence type="predicted"/>
<dbReference type="EMBL" id="JPRI01000014">
    <property type="protein sequence ID" value="KFF22658.1"/>
    <property type="molecule type" value="Genomic_DNA"/>
</dbReference>
<keyword evidence="2" id="KW-1185">Reference proteome</keyword>
<accession>A0ABR4UF53</accession>
<protein>
    <submittedName>
        <fullName evidence="1">Uncharacterized protein</fullName>
    </submittedName>
</protein>
<dbReference type="Proteomes" id="UP000028719">
    <property type="component" value="Unassembled WGS sequence"/>
</dbReference>
<gene>
    <name evidence="1" type="ORF">IW16_26630</name>
</gene>
<evidence type="ECO:0000313" key="2">
    <source>
        <dbReference type="Proteomes" id="UP000028719"/>
    </source>
</evidence>